<dbReference type="Proteomes" id="UP000824890">
    <property type="component" value="Unassembled WGS sequence"/>
</dbReference>
<gene>
    <name evidence="1" type="ORF">HID58_047816</name>
</gene>
<dbReference type="EMBL" id="JAGKQM010000012">
    <property type="protein sequence ID" value="KAH0898248.1"/>
    <property type="molecule type" value="Genomic_DNA"/>
</dbReference>
<organism evidence="1 2">
    <name type="scientific">Brassica napus</name>
    <name type="common">Rape</name>
    <dbReference type="NCBI Taxonomy" id="3708"/>
    <lineage>
        <taxon>Eukaryota</taxon>
        <taxon>Viridiplantae</taxon>
        <taxon>Streptophyta</taxon>
        <taxon>Embryophyta</taxon>
        <taxon>Tracheophyta</taxon>
        <taxon>Spermatophyta</taxon>
        <taxon>Magnoliopsida</taxon>
        <taxon>eudicotyledons</taxon>
        <taxon>Gunneridae</taxon>
        <taxon>Pentapetalae</taxon>
        <taxon>rosids</taxon>
        <taxon>malvids</taxon>
        <taxon>Brassicales</taxon>
        <taxon>Brassicaceae</taxon>
        <taxon>Brassiceae</taxon>
        <taxon>Brassica</taxon>
    </lineage>
</organism>
<dbReference type="Gene3D" id="6.10.140.890">
    <property type="match status" value="1"/>
</dbReference>
<name>A0ABQ8B0J1_BRANA</name>
<protein>
    <submittedName>
        <fullName evidence="1">Uncharacterized protein</fullName>
    </submittedName>
</protein>
<sequence length="70" mass="7965">GKRVWKRREGSTMGTSSTYTNLLNLSEMFSDKSTYRELSEIADQAKRRAEVKRASYIERSRGISSEAEGT</sequence>
<comment type="caution">
    <text evidence="1">The sequence shown here is derived from an EMBL/GenBank/DDBJ whole genome shotgun (WGS) entry which is preliminary data.</text>
</comment>
<evidence type="ECO:0000313" key="2">
    <source>
        <dbReference type="Proteomes" id="UP000824890"/>
    </source>
</evidence>
<keyword evidence="2" id="KW-1185">Reference proteome</keyword>
<evidence type="ECO:0000313" key="1">
    <source>
        <dbReference type="EMBL" id="KAH0898248.1"/>
    </source>
</evidence>
<accession>A0ABQ8B0J1</accession>
<feature type="non-terminal residue" evidence="1">
    <location>
        <position position="1"/>
    </location>
</feature>
<reference evidence="1 2" key="1">
    <citation type="submission" date="2021-05" db="EMBL/GenBank/DDBJ databases">
        <title>Genome Assembly of Synthetic Allotetraploid Brassica napus Reveals Homoeologous Exchanges between Subgenomes.</title>
        <authorList>
            <person name="Davis J.T."/>
        </authorList>
    </citation>
    <scope>NUCLEOTIDE SEQUENCE [LARGE SCALE GENOMIC DNA]</scope>
    <source>
        <strain evidence="2">cv. Da-Ae</strain>
        <tissue evidence="1">Seedling</tissue>
    </source>
</reference>
<proteinExistence type="predicted"/>